<dbReference type="EMBL" id="RXFT01000008">
    <property type="protein sequence ID" value="RUR69412.1"/>
    <property type="molecule type" value="Genomic_DNA"/>
</dbReference>
<dbReference type="InterPro" id="IPR001647">
    <property type="entry name" value="HTH_TetR"/>
</dbReference>
<accession>A0A3S0XHD3</accession>
<sequence length="226" mass="24656">MHRPSAPRRTHAERSAATRKHLIATAIDVIQTRSLEDMSIHELARTAGMTSGAVQHHFESKAVLMMQVLGELIQSGVDAGELWPAETLPLHERASAFVNAAWQLIYAQPRFVAAWNIYLGTRNQPEVLAQIASLRIELGEQMEAGFFGAFPELENAADRHAVVGLVFSALRGLGLLQLFPSTAEEVRSERSQAQLACLADLIVAHCEAAAAPRKPRKPSRAPAARS</sequence>
<proteinExistence type="predicted"/>
<evidence type="ECO:0000313" key="4">
    <source>
        <dbReference type="EMBL" id="RUR69412.1"/>
    </source>
</evidence>
<protein>
    <submittedName>
        <fullName evidence="4">TetR family transcriptional regulator</fullName>
    </submittedName>
</protein>
<gene>
    <name evidence="4" type="ORF">EJP67_20355</name>
</gene>
<dbReference type="SUPFAM" id="SSF46689">
    <property type="entry name" value="Homeodomain-like"/>
    <property type="match status" value="1"/>
</dbReference>
<dbReference type="Pfam" id="PF00440">
    <property type="entry name" value="TetR_N"/>
    <property type="match status" value="1"/>
</dbReference>
<dbReference type="InterPro" id="IPR050109">
    <property type="entry name" value="HTH-type_TetR-like_transc_reg"/>
</dbReference>
<dbReference type="AlphaFoldDB" id="A0A3S0XHD3"/>
<dbReference type="RefSeq" id="WP_126023505.1">
    <property type="nucleotide sequence ID" value="NZ_JACIFZ010000019.1"/>
</dbReference>
<comment type="caution">
    <text evidence="4">The sequence shown here is derived from an EMBL/GenBank/DDBJ whole genome shotgun (WGS) entry which is preliminary data.</text>
</comment>
<dbReference type="PANTHER" id="PTHR30055:SF226">
    <property type="entry name" value="HTH-TYPE TRANSCRIPTIONAL REGULATOR PKSA"/>
    <property type="match status" value="1"/>
</dbReference>
<organism evidence="4 5">
    <name type="scientific">Variovorax guangxiensis</name>
    <dbReference type="NCBI Taxonomy" id="1775474"/>
    <lineage>
        <taxon>Bacteria</taxon>
        <taxon>Pseudomonadati</taxon>
        <taxon>Pseudomonadota</taxon>
        <taxon>Betaproteobacteria</taxon>
        <taxon>Burkholderiales</taxon>
        <taxon>Comamonadaceae</taxon>
        <taxon>Variovorax</taxon>
    </lineage>
</organism>
<dbReference type="OrthoDB" id="5816932at2"/>
<feature type="domain" description="HTH tetR-type" evidence="3">
    <location>
        <begin position="16"/>
        <end position="76"/>
    </location>
</feature>
<dbReference type="PANTHER" id="PTHR30055">
    <property type="entry name" value="HTH-TYPE TRANSCRIPTIONAL REGULATOR RUTR"/>
    <property type="match status" value="1"/>
</dbReference>
<dbReference type="InterPro" id="IPR009057">
    <property type="entry name" value="Homeodomain-like_sf"/>
</dbReference>
<dbReference type="GO" id="GO:0000976">
    <property type="term" value="F:transcription cis-regulatory region binding"/>
    <property type="evidence" value="ECO:0007669"/>
    <property type="project" value="TreeGrafter"/>
</dbReference>
<evidence type="ECO:0000256" key="2">
    <source>
        <dbReference type="PROSITE-ProRule" id="PRU00335"/>
    </source>
</evidence>
<name>A0A3S0XHD3_9BURK</name>
<evidence type="ECO:0000256" key="1">
    <source>
        <dbReference type="ARBA" id="ARBA00023125"/>
    </source>
</evidence>
<keyword evidence="1 2" id="KW-0238">DNA-binding</keyword>
<dbReference type="GO" id="GO:0003700">
    <property type="term" value="F:DNA-binding transcription factor activity"/>
    <property type="evidence" value="ECO:0007669"/>
    <property type="project" value="TreeGrafter"/>
</dbReference>
<evidence type="ECO:0000313" key="5">
    <source>
        <dbReference type="Proteomes" id="UP000281118"/>
    </source>
</evidence>
<reference evidence="4 5" key="1">
    <citation type="submission" date="2018-12" db="EMBL/GenBank/DDBJ databases">
        <title>The genome sequences of Variovorax guangxiensis DSM 27352.</title>
        <authorList>
            <person name="Gao J."/>
            <person name="Sun J."/>
        </authorList>
    </citation>
    <scope>NUCLEOTIDE SEQUENCE [LARGE SCALE GENOMIC DNA]</scope>
    <source>
        <strain evidence="4 5">DSM 27352</strain>
    </source>
</reference>
<evidence type="ECO:0000259" key="3">
    <source>
        <dbReference type="PROSITE" id="PS50977"/>
    </source>
</evidence>
<feature type="DNA-binding region" description="H-T-H motif" evidence="2">
    <location>
        <begin position="39"/>
        <end position="58"/>
    </location>
</feature>
<dbReference type="Proteomes" id="UP000281118">
    <property type="component" value="Unassembled WGS sequence"/>
</dbReference>
<dbReference type="Gene3D" id="1.10.357.10">
    <property type="entry name" value="Tetracycline Repressor, domain 2"/>
    <property type="match status" value="1"/>
</dbReference>
<dbReference type="PROSITE" id="PS50977">
    <property type="entry name" value="HTH_TETR_2"/>
    <property type="match status" value="1"/>
</dbReference>